<dbReference type="InterPro" id="IPR036969">
    <property type="entry name" value="Citrate_synthase_sf"/>
</dbReference>
<reference evidence="4" key="1">
    <citation type="submission" date="2023-06" db="EMBL/GenBank/DDBJ databases">
        <authorList>
            <person name="Delattre M."/>
        </authorList>
    </citation>
    <scope>NUCLEOTIDE SEQUENCE</scope>
    <source>
        <strain evidence="4">AF72</strain>
    </source>
</reference>
<dbReference type="Proteomes" id="UP001177023">
    <property type="component" value="Unassembled WGS sequence"/>
</dbReference>
<keyword evidence="2 3" id="KW-0808">Transferase</keyword>
<dbReference type="GO" id="GO:0005829">
    <property type="term" value="C:cytosol"/>
    <property type="evidence" value="ECO:0007669"/>
    <property type="project" value="TreeGrafter"/>
</dbReference>
<dbReference type="PANTHER" id="PTHR11739">
    <property type="entry name" value="CITRATE SYNTHASE"/>
    <property type="match status" value="1"/>
</dbReference>
<dbReference type="Gene3D" id="1.10.580.10">
    <property type="entry name" value="Citrate Synthase, domain 1"/>
    <property type="match status" value="1"/>
</dbReference>
<dbReference type="InterPro" id="IPR009061">
    <property type="entry name" value="DNA-bd_dom_put_sf"/>
</dbReference>
<gene>
    <name evidence="4" type="ORF">MSPICULIGERA_LOCUS9498</name>
</gene>
<dbReference type="InterPro" id="IPR002020">
    <property type="entry name" value="Citrate_synthase"/>
</dbReference>
<sequence length="397" mass="43650">MPSEDDLYMSADEAAGLLGIAHKTLYAYVSRKNIRSLKVGTSRSRRYWAADIHRLLVEQGAAAAPAPPPQVATRTNITLLTEQGLYYRGHDVAVLAESSSVESVAQMMWQVDGAFDHPLPKVPAGATAILDAMAQTSAVEKAIALFPLIERDNPRAHDLSMQGLARTGAEVMRWFAALIVGAKCPAVGPLPQAIARALELDEAGEDLIRRILILSVDHEFDPATYTVRAAANAGVTPYYSTIAGLSTFRGRRLSYARTEMMVRMLEEIYVADDPREPILLRNRQGEPVPGFGSNQHSIADPRAKSLLNHLRRIYAHDEDFQRLLIAAETVEEISGKPLDFILLLVFCGRKLNMRGQEIVLAGLGRMVGWLAHASEQYHQHDLIRHHAVYTGPLPGPA</sequence>
<evidence type="ECO:0000256" key="3">
    <source>
        <dbReference type="RuleBase" id="RU000441"/>
    </source>
</evidence>
<accession>A0AA36G042</accession>
<proteinExistence type="inferred from homology"/>
<evidence type="ECO:0000256" key="1">
    <source>
        <dbReference type="ARBA" id="ARBA00010566"/>
    </source>
</evidence>
<comment type="similarity">
    <text evidence="1 3">Belongs to the citrate synthase family.</text>
</comment>
<dbReference type="PANTHER" id="PTHR11739:SF4">
    <property type="entry name" value="CITRATE SYNTHASE, PEROXISOMAL"/>
    <property type="match status" value="1"/>
</dbReference>
<evidence type="ECO:0000313" key="4">
    <source>
        <dbReference type="EMBL" id="CAJ0571074.1"/>
    </source>
</evidence>
<dbReference type="GO" id="GO:0005975">
    <property type="term" value="P:carbohydrate metabolic process"/>
    <property type="evidence" value="ECO:0007669"/>
    <property type="project" value="TreeGrafter"/>
</dbReference>
<evidence type="ECO:0000313" key="5">
    <source>
        <dbReference type="Proteomes" id="UP001177023"/>
    </source>
</evidence>
<dbReference type="AlphaFoldDB" id="A0AA36G042"/>
<dbReference type="SUPFAM" id="SSF46955">
    <property type="entry name" value="Putative DNA-binding domain"/>
    <property type="match status" value="1"/>
</dbReference>
<dbReference type="PRINTS" id="PR00143">
    <property type="entry name" value="CITRTSNTHASE"/>
</dbReference>
<feature type="non-terminal residue" evidence="4">
    <location>
        <position position="397"/>
    </location>
</feature>
<dbReference type="GO" id="GO:0046912">
    <property type="term" value="F:acyltransferase activity, acyl groups converted into alkyl on transfer"/>
    <property type="evidence" value="ECO:0007669"/>
    <property type="project" value="InterPro"/>
</dbReference>
<protein>
    <recommendedName>
        <fullName evidence="3">Citrate synthase</fullName>
    </recommendedName>
</protein>
<dbReference type="EMBL" id="CATQJA010002532">
    <property type="protein sequence ID" value="CAJ0571074.1"/>
    <property type="molecule type" value="Genomic_DNA"/>
</dbReference>
<evidence type="ECO:0000256" key="2">
    <source>
        <dbReference type="ARBA" id="ARBA00022679"/>
    </source>
</evidence>
<comment type="caution">
    <text evidence="4">The sequence shown here is derived from an EMBL/GenBank/DDBJ whole genome shotgun (WGS) entry which is preliminary data.</text>
</comment>
<name>A0AA36G042_9BILA</name>
<dbReference type="Gene3D" id="1.10.230.10">
    <property type="entry name" value="Cytochrome P450-Terp, domain 2"/>
    <property type="match status" value="1"/>
</dbReference>
<dbReference type="InterPro" id="IPR016142">
    <property type="entry name" value="Citrate_synth-like_lrg_a-sub"/>
</dbReference>
<dbReference type="SUPFAM" id="SSF48256">
    <property type="entry name" value="Citrate synthase"/>
    <property type="match status" value="1"/>
</dbReference>
<dbReference type="InterPro" id="IPR016143">
    <property type="entry name" value="Citrate_synth-like_sm_a-sub"/>
</dbReference>
<dbReference type="Pfam" id="PF00285">
    <property type="entry name" value="Citrate_synt"/>
    <property type="match status" value="1"/>
</dbReference>
<keyword evidence="5" id="KW-1185">Reference proteome</keyword>
<dbReference type="GO" id="GO:0006099">
    <property type="term" value="P:tricarboxylic acid cycle"/>
    <property type="evidence" value="ECO:0007669"/>
    <property type="project" value="TreeGrafter"/>
</dbReference>
<organism evidence="4 5">
    <name type="scientific">Mesorhabditis spiculigera</name>
    <dbReference type="NCBI Taxonomy" id="96644"/>
    <lineage>
        <taxon>Eukaryota</taxon>
        <taxon>Metazoa</taxon>
        <taxon>Ecdysozoa</taxon>
        <taxon>Nematoda</taxon>
        <taxon>Chromadorea</taxon>
        <taxon>Rhabditida</taxon>
        <taxon>Rhabditina</taxon>
        <taxon>Rhabditomorpha</taxon>
        <taxon>Rhabditoidea</taxon>
        <taxon>Rhabditidae</taxon>
        <taxon>Mesorhabditinae</taxon>
        <taxon>Mesorhabditis</taxon>
    </lineage>
</organism>